<accession>A0AAN8VEJ7</accession>
<reference evidence="4 5" key="1">
    <citation type="submission" date="2023-12" db="EMBL/GenBank/DDBJ databases">
        <title>A high-quality genome assembly for Dillenia turbinata (Dilleniales).</title>
        <authorList>
            <person name="Chanderbali A."/>
        </authorList>
    </citation>
    <scope>NUCLEOTIDE SEQUENCE [LARGE SCALE GENOMIC DNA]</scope>
    <source>
        <strain evidence="4">LSX21</strain>
        <tissue evidence="4">Leaf</tissue>
    </source>
</reference>
<dbReference type="Pfam" id="PF02536">
    <property type="entry name" value="mTERF"/>
    <property type="match status" value="2"/>
</dbReference>
<evidence type="ECO:0000313" key="4">
    <source>
        <dbReference type="EMBL" id="KAK6928506.1"/>
    </source>
</evidence>
<dbReference type="SMART" id="SM00733">
    <property type="entry name" value="Mterf"/>
    <property type="match status" value="6"/>
</dbReference>
<protein>
    <submittedName>
        <fullName evidence="4">Transcription termination factor, mitochondrial/chloroplastic</fullName>
    </submittedName>
</protein>
<sequence>MFRIVCKTSVNRSTKHWTTTNPKLTPFSRLFSTTLNPTDQHSFTVSFLVNSCGLSLESAISASKLVNIDSAEKSDAVINLLKSYGFTKTQISTLISKRPSFILSNAEKILRPKIEFFRNLGFSGSDLTRIIVSNSYILASSLSNTIIPCVDFLRRYVETNENVVYTLKQSTWILRRNVDKIMVPKIDALHALGVPKAHINRLIMIQPRSLILPMKYFKEVVRSVEEMGFDPKRRSYILAVKAMTKMTKATWDKKKEIFMSYGWSEKEFHSAFTVQPMLMLCSEKKIRELLHFFIEKAGFKPSEVAKCPNLFLTSFEKRIIPRCAVLEVLFAKGLIKKNLNVIWMLNVSKKKFEVKFLTSYLEDAPEIIKAYRGELGFHGFGKCFKASK</sequence>
<dbReference type="PANTHER" id="PTHR13068">
    <property type="entry name" value="CGI-12 PROTEIN-RELATED"/>
    <property type="match status" value="1"/>
</dbReference>
<evidence type="ECO:0000256" key="3">
    <source>
        <dbReference type="ARBA" id="ARBA00022946"/>
    </source>
</evidence>
<keyword evidence="5" id="KW-1185">Reference proteome</keyword>
<organism evidence="4 5">
    <name type="scientific">Dillenia turbinata</name>
    <dbReference type="NCBI Taxonomy" id="194707"/>
    <lineage>
        <taxon>Eukaryota</taxon>
        <taxon>Viridiplantae</taxon>
        <taxon>Streptophyta</taxon>
        <taxon>Embryophyta</taxon>
        <taxon>Tracheophyta</taxon>
        <taxon>Spermatophyta</taxon>
        <taxon>Magnoliopsida</taxon>
        <taxon>eudicotyledons</taxon>
        <taxon>Gunneridae</taxon>
        <taxon>Pentapetalae</taxon>
        <taxon>Dilleniales</taxon>
        <taxon>Dilleniaceae</taxon>
        <taxon>Dillenia</taxon>
    </lineage>
</organism>
<keyword evidence="2" id="KW-0806">Transcription termination</keyword>
<dbReference type="GO" id="GO:0003676">
    <property type="term" value="F:nucleic acid binding"/>
    <property type="evidence" value="ECO:0007669"/>
    <property type="project" value="InterPro"/>
</dbReference>
<dbReference type="Proteomes" id="UP001370490">
    <property type="component" value="Unassembled WGS sequence"/>
</dbReference>
<dbReference type="AlphaFoldDB" id="A0AAN8VEJ7"/>
<dbReference type="InterPro" id="IPR003690">
    <property type="entry name" value="MTERF"/>
</dbReference>
<dbReference type="EMBL" id="JBAMMX010000014">
    <property type="protein sequence ID" value="KAK6928506.1"/>
    <property type="molecule type" value="Genomic_DNA"/>
</dbReference>
<dbReference type="InterPro" id="IPR038538">
    <property type="entry name" value="MTERF_sf"/>
</dbReference>
<dbReference type="FunFam" id="1.25.70.10:FF:000001">
    <property type="entry name" value="Mitochondrial transcription termination factor-like"/>
    <property type="match status" value="1"/>
</dbReference>
<gene>
    <name evidence="4" type="ORF">RJ641_007097</name>
</gene>
<evidence type="ECO:0000256" key="1">
    <source>
        <dbReference type="ARBA" id="ARBA00007692"/>
    </source>
</evidence>
<evidence type="ECO:0000256" key="2">
    <source>
        <dbReference type="ARBA" id="ARBA00022472"/>
    </source>
</evidence>
<keyword evidence="2" id="KW-0804">Transcription</keyword>
<keyword evidence="2" id="KW-0805">Transcription regulation</keyword>
<keyword evidence="3" id="KW-0809">Transit peptide</keyword>
<proteinExistence type="inferred from homology"/>
<dbReference type="Gene3D" id="1.25.70.10">
    <property type="entry name" value="Transcription termination factor 3, mitochondrial"/>
    <property type="match status" value="1"/>
</dbReference>
<comment type="caution">
    <text evidence="4">The sequence shown here is derived from an EMBL/GenBank/DDBJ whole genome shotgun (WGS) entry which is preliminary data.</text>
</comment>
<name>A0AAN8VEJ7_9MAGN</name>
<dbReference type="PANTHER" id="PTHR13068:SF236">
    <property type="entry name" value="OS02G0749800 PROTEIN"/>
    <property type="match status" value="1"/>
</dbReference>
<comment type="similarity">
    <text evidence="1">Belongs to the mTERF family.</text>
</comment>
<dbReference type="GO" id="GO:0006353">
    <property type="term" value="P:DNA-templated transcription termination"/>
    <property type="evidence" value="ECO:0007669"/>
    <property type="project" value="UniProtKB-KW"/>
</dbReference>
<evidence type="ECO:0000313" key="5">
    <source>
        <dbReference type="Proteomes" id="UP001370490"/>
    </source>
</evidence>